<name>A0A0F9FRS3_9ZZZZ</name>
<accession>A0A0F9FRS3</accession>
<organism evidence="1">
    <name type="scientific">marine sediment metagenome</name>
    <dbReference type="NCBI Taxonomy" id="412755"/>
    <lineage>
        <taxon>unclassified sequences</taxon>
        <taxon>metagenomes</taxon>
        <taxon>ecological metagenomes</taxon>
    </lineage>
</organism>
<dbReference type="AlphaFoldDB" id="A0A0F9FRS3"/>
<protein>
    <submittedName>
        <fullName evidence="1">Uncharacterized protein</fullName>
    </submittedName>
</protein>
<comment type="caution">
    <text evidence="1">The sequence shown here is derived from an EMBL/GenBank/DDBJ whole genome shotgun (WGS) entry which is preliminary data.</text>
</comment>
<dbReference type="EMBL" id="LAZR01029273">
    <property type="protein sequence ID" value="KKL60080.1"/>
    <property type="molecule type" value="Genomic_DNA"/>
</dbReference>
<evidence type="ECO:0000313" key="1">
    <source>
        <dbReference type="EMBL" id="KKL60080.1"/>
    </source>
</evidence>
<feature type="non-terminal residue" evidence="1">
    <location>
        <position position="1"/>
    </location>
</feature>
<proteinExistence type="predicted"/>
<sequence>MRNKDKDDEEREGAIDAVRICQVDELEKINKRIDNL</sequence>
<gene>
    <name evidence="1" type="ORF">LCGC14_2208960</name>
</gene>
<reference evidence="1" key="1">
    <citation type="journal article" date="2015" name="Nature">
        <title>Complex archaea that bridge the gap between prokaryotes and eukaryotes.</title>
        <authorList>
            <person name="Spang A."/>
            <person name="Saw J.H."/>
            <person name="Jorgensen S.L."/>
            <person name="Zaremba-Niedzwiedzka K."/>
            <person name="Martijn J."/>
            <person name="Lind A.E."/>
            <person name="van Eijk R."/>
            <person name="Schleper C."/>
            <person name="Guy L."/>
            <person name="Ettema T.J."/>
        </authorList>
    </citation>
    <scope>NUCLEOTIDE SEQUENCE</scope>
</reference>